<dbReference type="AlphaFoldDB" id="A0A6L4X394"/>
<evidence type="ECO:0000313" key="1">
    <source>
        <dbReference type="EMBL" id="KAB8289425.1"/>
    </source>
</evidence>
<dbReference type="EMBL" id="WBSM01000001">
    <property type="protein sequence ID" value="KAB8289425.1"/>
    <property type="molecule type" value="Genomic_DNA"/>
</dbReference>
<protein>
    <submittedName>
        <fullName evidence="1">Uncharacterized protein</fullName>
    </submittedName>
</protein>
<gene>
    <name evidence="1" type="ORF">DSM100688_0505</name>
</gene>
<dbReference type="Proteomes" id="UP000482084">
    <property type="component" value="Unassembled WGS sequence"/>
</dbReference>
<organism evidence="1 2">
    <name type="scientific">Bifidobacterium ramosum</name>
    <dbReference type="NCBI Taxonomy" id="1798158"/>
    <lineage>
        <taxon>Bacteria</taxon>
        <taxon>Bacillati</taxon>
        <taxon>Actinomycetota</taxon>
        <taxon>Actinomycetes</taxon>
        <taxon>Bifidobacteriales</taxon>
        <taxon>Bifidobacteriaceae</taxon>
        <taxon>Bifidobacterium</taxon>
    </lineage>
</organism>
<evidence type="ECO:0000313" key="2">
    <source>
        <dbReference type="Proteomes" id="UP000482084"/>
    </source>
</evidence>
<proteinExistence type="predicted"/>
<name>A0A6L4X394_9BIFI</name>
<reference evidence="1 2" key="1">
    <citation type="submission" date="2019-10" db="EMBL/GenBank/DDBJ databases">
        <title>Characterization of the phylogenetic diversity of two novel species belonging to the genus Bifidobacterium: Bifidobacterium cebidarum sp. nov. and Bifidobacterium leontopitheci sp. nov.</title>
        <authorList>
            <person name="Lugli G.A."/>
            <person name="Duranti S."/>
            <person name="Milani C."/>
            <person name="Turroni F."/>
            <person name="Ventura M."/>
        </authorList>
    </citation>
    <scope>NUCLEOTIDE SEQUENCE [LARGE SCALE GENOMIC DNA]</scope>
    <source>
        <strain evidence="1 2">DSM 100688</strain>
    </source>
</reference>
<comment type="caution">
    <text evidence="1">The sequence shown here is derived from an EMBL/GenBank/DDBJ whole genome shotgun (WGS) entry which is preliminary data.</text>
</comment>
<sequence>MADVTIPGPIVTMSGMCAADAAGDGAVPPSMAG</sequence>
<accession>A0A6L4X394</accession>
<keyword evidence="2" id="KW-1185">Reference proteome</keyword>